<evidence type="ECO:0000313" key="7">
    <source>
        <dbReference type="EMBL" id="CAJ0930463.1"/>
    </source>
</evidence>
<evidence type="ECO:0000259" key="6">
    <source>
        <dbReference type="PROSITE" id="PS50004"/>
    </source>
</evidence>
<dbReference type="InterPro" id="IPR000008">
    <property type="entry name" value="C2_dom"/>
</dbReference>
<keyword evidence="2" id="KW-0812">Transmembrane</keyword>
<keyword evidence="3" id="KW-0677">Repeat</keyword>
<keyword evidence="5" id="KW-0472">Membrane</keyword>
<dbReference type="PANTHER" id="PTHR12546">
    <property type="entry name" value="FER-1-LIKE"/>
    <property type="match status" value="1"/>
</dbReference>
<gene>
    <name evidence="7" type="ORF">RIMI_LOCUS4224665</name>
</gene>
<keyword evidence="4" id="KW-1133">Transmembrane helix</keyword>
<keyword evidence="8" id="KW-1185">Reference proteome</keyword>
<evidence type="ECO:0000256" key="1">
    <source>
        <dbReference type="ARBA" id="ARBA00004167"/>
    </source>
</evidence>
<sequence length="355" mass="40748">MDETMERYIIPEGIRPVLKEFRIEVLFWGLRDLRRINLFEVEQPQVRIECAGKIVESEVILSCKEFPNFTELVKCIDVQLPEQVYLHPPLSIFVVEKRAFGRSVMVGSAVVSHLMKFAPKELEEKSEETEDKKKKVFHRLNSQPAVINVEQEERDGKFNPLNLVKEPFKSLGKTITKDEELEEERPDPEELDWWSKYYESLRDMEDHMDAADEDDEGENEEGGDGMNINSIDAAGEEEVVEVEIVKPKRKPISTLKATFTLASRRRCVGDAAATHGKNARKRAQKRARFATRASFLTKIGRTENATCSVFLRPTLASETTHVAKKRHQNNARVPYVKHRGASPLRRRRNGDATLM</sequence>
<dbReference type="InterPro" id="IPR035892">
    <property type="entry name" value="C2_domain_sf"/>
</dbReference>
<evidence type="ECO:0000256" key="3">
    <source>
        <dbReference type="ARBA" id="ARBA00022737"/>
    </source>
</evidence>
<evidence type="ECO:0000256" key="2">
    <source>
        <dbReference type="ARBA" id="ARBA00022692"/>
    </source>
</evidence>
<feature type="domain" description="C2" evidence="6">
    <location>
        <begin position="4"/>
        <end position="127"/>
    </location>
</feature>
<protein>
    <recommendedName>
        <fullName evidence="6">C2 domain-containing protein</fullName>
    </recommendedName>
</protein>
<dbReference type="Proteomes" id="UP001176940">
    <property type="component" value="Unassembled WGS sequence"/>
</dbReference>
<organism evidence="7 8">
    <name type="scientific">Ranitomeya imitator</name>
    <name type="common">mimic poison frog</name>
    <dbReference type="NCBI Taxonomy" id="111125"/>
    <lineage>
        <taxon>Eukaryota</taxon>
        <taxon>Metazoa</taxon>
        <taxon>Chordata</taxon>
        <taxon>Craniata</taxon>
        <taxon>Vertebrata</taxon>
        <taxon>Euteleostomi</taxon>
        <taxon>Amphibia</taxon>
        <taxon>Batrachia</taxon>
        <taxon>Anura</taxon>
        <taxon>Neobatrachia</taxon>
        <taxon>Hyloidea</taxon>
        <taxon>Dendrobatidae</taxon>
        <taxon>Dendrobatinae</taxon>
        <taxon>Ranitomeya</taxon>
    </lineage>
</organism>
<dbReference type="EMBL" id="CAUEEQ010006669">
    <property type="protein sequence ID" value="CAJ0930463.1"/>
    <property type="molecule type" value="Genomic_DNA"/>
</dbReference>
<name>A0ABN9L4V8_9NEOB</name>
<dbReference type="PANTHER" id="PTHR12546:SF36">
    <property type="entry name" value="FER-1-LIKE PROTEIN 4"/>
    <property type="match status" value="1"/>
</dbReference>
<dbReference type="PROSITE" id="PS50004">
    <property type="entry name" value="C2"/>
    <property type="match status" value="1"/>
</dbReference>
<proteinExistence type="predicted"/>
<accession>A0ABN9L4V8</accession>
<evidence type="ECO:0000256" key="4">
    <source>
        <dbReference type="ARBA" id="ARBA00022989"/>
    </source>
</evidence>
<comment type="subcellular location">
    <subcellularLocation>
        <location evidence="1">Membrane</location>
        <topology evidence="1">Single-pass membrane protein</topology>
    </subcellularLocation>
</comment>
<evidence type="ECO:0000313" key="8">
    <source>
        <dbReference type="Proteomes" id="UP001176940"/>
    </source>
</evidence>
<reference evidence="7" key="1">
    <citation type="submission" date="2023-07" db="EMBL/GenBank/DDBJ databases">
        <authorList>
            <person name="Stuckert A."/>
        </authorList>
    </citation>
    <scope>NUCLEOTIDE SEQUENCE</scope>
</reference>
<evidence type="ECO:0000256" key="5">
    <source>
        <dbReference type="ARBA" id="ARBA00023136"/>
    </source>
</evidence>
<dbReference type="SUPFAM" id="SSF49562">
    <property type="entry name" value="C2 domain (Calcium/lipid-binding domain, CaLB)"/>
    <property type="match status" value="1"/>
</dbReference>
<comment type="caution">
    <text evidence="7">The sequence shown here is derived from an EMBL/GenBank/DDBJ whole genome shotgun (WGS) entry which is preliminary data.</text>
</comment>
<dbReference type="InterPro" id="IPR037721">
    <property type="entry name" value="Ferlin"/>
</dbReference>